<keyword evidence="5" id="KW-0547">Nucleotide-binding</keyword>
<reference evidence="12 13" key="1">
    <citation type="journal article" date="2015" name="Genome Announc.">
        <title>Expanding the biotechnology potential of lactobacilli through comparative genomics of 213 strains and associated genera.</title>
        <authorList>
            <person name="Sun Z."/>
            <person name="Harris H.M."/>
            <person name="McCann A."/>
            <person name="Guo C."/>
            <person name="Argimon S."/>
            <person name="Zhang W."/>
            <person name="Yang X."/>
            <person name="Jeffery I.B."/>
            <person name="Cooney J.C."/>
            <person name="Kagawa T.F."/>
            <person name="Liu W."/>
            <person name="Song Y."/>
            <person name="Salvetti E."/>
            <person name="Wrobel A."/>
            <person name="Rasinkangas P."/>
            <person name="Parkhill J."/>
            <person name="Rea M.C."/>
            <person name="O'Sullivan O."/>
            <person name="Ritari J."/>
            <person name="Douillard F.P."/>
            <person name="Paul Ross R."/>
            <person name="Yang R."/>
            <person name="Briner A.E."/>
            <person name="Felis G.E."/>
            <person name="de Vos W.M."/>
            <person name="Barrangou R."/>
            <person name="Klaenhammer T.R."/>
            <person name="Caufield P.W."/>
            <person name="Cui Y."/>
            <person name="Zhang H."/>
            <person name="O'Toole P.W."/>
        </authorList>
    </citation>
    <scope>NUCLEOTIDE SEQUENCE [LARGE SCALE GENOMIC DNA]</scope>
    <source>
        <strain evidence="12 13">DSM 21051</strain>
    </source>
</reference>
<dbReference type="CDD" id="cd09641">
    <property type="entry name" value="Cas3''_I"/>
    <property type="match status" value="1"/>
</dbReference>
<dbReference type="Pfam" id="PF22590">
    <property type="entry name" value="Cas3-like_C_2"/>
    <property type="match status" value="1"/>
</dbReference>
<dbReference type="EMBL" id="AYZD01000025">
    <property type="protein sequence ID" value="KRM95476.1"/>
    <property type="molecule type" value="Genomic_DNA"/>
</dbReference>
<evidence type="ECO:0000256" key="4">
    <source>
        <dbReference type="ARBA" id="ARBA00022723"/>
    </source>
</evidence>
<keyword evidence="7" id="KW-0347">Helicase</keyword>
<comment type="similarity">
    <text evidence="1">In the N-terminal section; belongs to the CRISPR-associated nuclease Cas3-HD family.</text>
</comment>
<dbReference type="Pfam" id="PF00270">
    <property type="entry name" value="DEAD"/>
    <property type="match status" value="1"/>
</dbReference>
<dbReference type="SUPFAM" id="SSF52540">
    <property type="entry name" value="P-loop containing nucleoside triphosphate hydrolases"/>
    <property type="match status" value="1"/>
</dbReference>
<dbReference type="Pfam" id="PF18019">
    <property type="entry name" value="Cas3_HD"/>
    <property type="match status" value="1"/>
</dbReference>
<dbReference type="InterPro" id="IPR011545">
    <property type="entry name" value="DEAD/DEAH_box_helicase_dom"/>
</dbReference>
<organism evidence="12 13">
    <name type="scientific">Liquorilactobacillus aquaticus DSM 21051</name>
    <dbReference type="NCBI Taxonomy" id="1423725"/>
    <lineage>
        <taxon>Bacteria</taxon>
        <taxon>Bacillati</taxon>
        <taxon>Bacillota</taxon>
        <taxon>Bacilli</taxon>
        <taxon>Lactobacillales</taxon>
        <taxon>Lactobacillaceae</taxon>
        <taxon>Liquorilactobacillus</taxon>
    </lineage>
</organism>
<dbReference type="NCBIfam" id="TIGR01596">
    <property type="entry name" value="cas3_HD"/>
    <property type="match status" value="1"/>
</dbReference>
<dbReference type="GO" id="GO:0005524">
    <property type="term" value="F:ATP binding"/>
    <property type="evidence" value="ECO:0007669"/>
    <property type="project" value="UniProtKB-KW"/>
</dbReference>
<evidence type="ECO:0000259" key="10">
    <source>
        <dbReference type="PROSITE" id="PS51192"/>
    </source>
</evidence>
<dbReference type="GO" id="GO:0003724">
    <property type="term" value="F:RNA helicase activity"/>
    <property type="evidence" value="ECO:0007669"/>
    <property type="project" value="TreeGrafter"/>
</dbReference>
<keyword evidence="3" id="KW-0540">Nuclease</keyword>
<evidence type="ECO:0000256" key="6">
    <source>
        <dbReference type="ARBA" id="ARBA00022801"/>
    </source>
</evidence>
<keyword evidence="4" id="KW-0479">Metal-binding</keyword>
<comment type="caution">
    <text evidence="12">The sequence shown here is derived from an EMBL/GenBank/DDBJ whole genome shotgun (WGS) entry which is preliminary data.</text>
</comment>
<dbReference type="NCBIfam" id="TIGR01587">
    <property type="entry name" value="cas3_core"/>
    <property type="match status" value="1"/>
</dbReference>
<feature type="domain" description="Helicase ATP-binding" evidence="10">
    <location>
        <begin position="307"/>
        <end position="509"/>
    </location>
</feature>
<dbReference type="PROSITE" id="PS51643">
    <property type="entry name" value="HD_CAS3"/>
    <property type="match status" value="1"/>
</dbReference>
<dbReference type="GO" id="GO:0046872">
    <property type="term" value="F:metal ion binding"/>
    <property type="evidence" value="ECO:0007669"/>
    <property type="project" value="UniProtKB-KW"/>
</dbReference>
<comment type="similarity">
    <text evidence="2">In the central section; belongs to the CRISPR-associated helicase Cas3 family.</text>
</comment>
<keyword evidence="8" id="KW-0067">ATP-binding</keyword>
<dbReference type="PANTHER" id="PTHR47963:SF9">
    <property type="entry name" value="CRISPR-ASSOCIATED ENDONUCLEASE_HELICASE CAS3"/>
    <property type="match status" value="1"/>
</dbReference>
<dbReference type="OrthoDB" id="9810236at2"/>
<dbReference type="PATRIC" id="fig|1423725.3.peg.1839"/>
<proteinExistence type="inferred from homology"/>
<dbReference type="InterPro" id="IPR006474">
    <property type="entry name" value="Helicase_Cas3_CRISPR-ass_core"/>
</dbReference>
<dbReference type="Proteomes" id="UP000051015">
    <property type="component" value="Unassembled WGS sequence"/>
</dbReference>
<dbReference type="GO" id="GO:0016787">
    <property type="term" value="F:hydrolase activity"/>
    <property type="evidence" value="ECO:0007669"/>
    <property type="project" value="UniProtKB-KW"/>
</dbReference>
<gene>
    <name evidence="12" type="ORF">FC19_GL001789</name>
</gene>
<evidence type="ECO:0000313" key="12">
    <source>
        <dbReference type="EMBL" id="KRM95476.1"/>
    </source>
</evidence>
<accession>A0A0R2D0Q8</accession>
<evidence type="ECO:0000256" key="3">
    <source>
        <dbReference type="ARBA" id="ARBA00022722"/>
    </source>
</evidence>
<keyword evidence="6" id="KW-0378">Hydrolase</keyword>
<dbReference type="PROSITE" id="PS51192">
    <property type="entry name" value="HELICASE_ATP_BIND_1"/>
    <property type="match status" value="1"/>
</dbReference>
<dbReference type="InterPro" id="IPR014001">
    <property type="entry name" value="Helicase_ATP-bd"/>
</dbReference>
<evidence type="ECO:0000256" key="5">
    <source>
        <dbReference type="ARBA" id="ARBA00022741"/>
    </source>
</evidence>
<dbReference type="InterPro" id="IPR038257">
    <property type="entry name" value="CRISPR-assoc_Cas3_HD_sf"/>
</dbReference>
<dbReference type="Gene3D" id="3.40.50.300">
    <property type="entry name" value="P-loop containing nucleotide triphosphate hydrolases"/>
    <property type="match status" value="2"/>
</dbReference>
<evidence type="ECO:0000256" key="7">
    <source>
        <dbReference type="ARBA" id="ARBA00022806"/>
    </source>
</evidence>
<dbReference type="Gene3D" id="1.10.3210.30">
    <property type="match status" value="1"/>
</dbReference>
<dbReference type="CDD" id="cd17930">
    <property type="entry name" value="DEXHc_cas3"/>
    <property type="match status" value="1"/>
</dbReference>
<dbReference type="InterPro" id="IPR050547">
    <property type="entry name" value="DEAD_box_RNA_helicases"/>
</dbReference>
<feature type="domain" description="HD Cas3-type" evidence="11">
    <location>
        <begin position="20"/>
        <end position="230"/>
    </location>
</feature>
<evidence type="ECO:0000313" key="13">
    <source>
        <dbReference type="Proteomes" id="UP000051015"/>
    </source>
</evidence>
<keyword evidence="9" id="KW-0051">Antiviral defense</keyword>
<evidence type="ECO:0000256" key="9">
    <source>
        <dbReference type="ARBA" id="ARBA00023118"/>
    </source>
</evidence>
<sequence>MISLSRQVTTLWAKKRSQEGEHYWLPLITHLLDTQNTINWLFNHWFSDGQRQLLAQRSSEENIEKLVKFLGFIHDIGKATPVFQVKRSFDGDSELDIEILEKLFEGGFTGLDELILAAPQESQHARAGEAILDREGVPESITAIVGAHHGKPEEGPQDKQIATYTANYLQRDVGKNSADKKIQENWKQVQKTLFKYGLNLSGYESVDEIPDVNQPEAVLLEGLLIMADWLASSEYLGNDTAVPLFPLISLDQSFEELDMKKRFRNAMMVWYQTGEWVPDQIDTKDDLYKKYWGFNARPVQQIMTKAIAATKDPGVVIIEAPMGLGKTEIALLAAEQLAFKTGQNGLFMGLPTQATTNAMFARVEDWLEVLAKMQDENFSIKLMHGKAEFNEDYRQIPNASNVDDEGAVVINSWFSGKKSILTKFTVGTIDNLLLMGLKQKHLFLKHLGFSDKVVIIDEVHAYDSYMNQYLYKAIEWLGAYHVPLVILSATLPKLKRNALLKAYYKGKYGKHFKKNVIAPIGWQNQQAYPLLSILDDKEIKQITDFNGQSDQKSVELQVKRLQVTDAEVIQTVLQRICNGGIAGIIVNTVKHAQVLAKLVPDDVKLMVLHSAFLATDRVFLEKKLEKTIGKNADRPHKMIVIGTQILEQSLDIDFDVMFTDIAPMDLLLQRAGRLHRHCIKRPKTLERPRLYVMGINEFGDYGSANESIYEKYLLMKTDHFLSDKIQLPNDISSLVQNVYDNNTDKEVDQLIEARDKFNTDLQREEKKAEVFQIDAPNLAVSATDDDMTIHGWLSRGQNHVDTDERKAAAAVRDIQETIEVILVQHLGTGDFLMDGQNLKDCSPIKIAQQVVQIPGAIVPSYKINQVISQLETQTSHYFSDWQDSRWLRGALALPLDKNYLGELAGWKLHYSPILGLSYEKEDDDE</sequence>
<dbReference type="STRING" id="1423725.FC19_GL001789"/>
<dbReference type="GO" id="GO:0003723">
    <property type="term" value="F:RNA binding"/>
    <property type="evidence" value="ECO:0007669"/>
    <property type="project" value="TreeGrafter"/>
</dbReference>
<dbReference type="InterPro" id="IPR054712">
    <property type="entry name" value="Cas3-like_dom"/>
</dbReference>
<dbReference type="InterPro" id="IPR041372">
    <property type="entry name" value="Cas3_C"/>
</dbReference>
<dbReference type="GO" id="GO:0051607">
    <property type="term" value="P:defense response to virus"/>
    <property type="evidence" value="ECO:0007669"/>
    <property type="project" value="UniProtKB-KW"/>
</dbReference>
<evidence type="ECO:0000256" key="1">
    <source>
        <dbReference type="ARBA" id="ARBA00006847"/>
    </source>
</evidence>
<dbReference type="InterPro" id="IPR006483">
    <property type="entry name" value="CRISPR-assoc_Cas3_HD"/>
</dbReference>
<evidence type="ECO:0000256" key="2">
    <source>
        <dbReference type="ARBA" id="ARBA00009046"/>
    </source>
</evidence>
<keyword evidence="13" id="KW-1185">Reference proteome</keyword>
<dbReference type="SMART" id="SM00487">
    <property type="entry name" value="DEXDc"/>
    <property type="match status" value="1"/>
</dbReference>
<dbReference type="Pfam" id="PF18395">
    <property type="entry name" value="Cas3_C"/>
    <property type="match status" value="1"/>
</dbReference>
<evidence type="ECO:0000259" key="11">
    <source>
        <dbReference type="PROSITE" id="PS51643"/>
    </source>
</evidence>
<protein>
    <recommendedName>
        <fullName evidence="14">CRISPR-associated helicase Cas3</fullName>
    </recommendedName>
</protein>
<evidence type="ECO:0008006" key="14">
    <source>
        <dbReference type="Google" id="ProtNLM"/>
    </source>
</evidence>
<dbReference type="PANTHER" id="PTHR47963">
    <property type="entry name" value="DEAD-BOX ATP-DEPENDENT RNA HELICASE 47, MITOCHONDRIAL"/>
    <property type="match status" value="1"/>
</dbReference>
<dbReference type="InterPro" id="IPR027417">
    <property type="entry name" value="P-loop_NTPase"/>
</dbReference>
<dbReference type="AlphaFoldDB" id="A0A0R2D0Q8"/>
<name>A0A0R2D0Q8_9LACO</name>
<evidence type="ECO:0000256" key="8">
    <source>
        <dbReference type="ARBA" id="ARBA00022840"/>
    </source>
</evidence>
<dbReference type="GO" id="GO:0004518">
    <property type="term" value="F:nuclease activity"/>
    <property type="evidence" value="ECO:0007669"/>
    <property type="project" value="UniProtKB-KW"/>
</dbReference>